<evidence type="ECO:0000313" key="4">
    <source>
        <dbReference type="Proteomes" id="UP000251571"/>
    </source>
</evidence>
<dbReference type="EMBL" id="UETC01000001">
    <property type="protein sequence ID" value="SSA38191.1"/>
    <property type="molecule type" value="Genomic_DNA"/>
</dbReference>
<dbReference type="SUPFAM" id="SSF56059">
    <property type="entry name" value="Glutathione synthetase ATP-binding domain-like"/>
    <property type="match status" value="1"/>
</dbReference>
<reference evidence="2 4" key="1">
    <citation type="submission" date="2016-10" db="EMBL/GenBank/DDBJ databases">
        <authorList>
            <person name="Cai Z."/>
        </authorList>
    </citation>
    <scope>NUCLEOTIDE SEQUENCE [LARGE SCALE GENOMIC DNA]</scope>
    <source>
        <strain evidence="2 4">DSM 25227</strain>
    </source>
</reference>
<evidence type="ECO:0000313" key="3">
    <source>
        <dbReference type="Proteomes" id="UP000245839"/>
    </source>
</evidence>
<dbReference type="Proteomes" id="UP000245839">
    <property type="component" value="Unassembled WGS sequence"/>
</dbReference>
<gene>
    <name evidence="1" type="ORF">BCF38_101322</name>
    <name evidence="2" type="ORF">SAMN05421539_101322</name>
</gene>
<dbReference type="AlphaFoldDB" id="A0A2Y9A0X9"/>
<dbReference type="RefSeq" id="WP_109562521.1">
    <property type="nucleotide sequence ID" value="NZ_QGDJ01000001.1"/>
</dbReference>
<organism evidence="2 4">
    <name type="scientific">Jannaschia seohaensis</name>
    <dbReference type="NCBI Taxonomy" id="475081"/>
    <lineage>
        <taxon>Bacteria</taxon>
        <taxon>Pseudomonadati</taxon>
        <taxon>Pseudomonadota</taxon>
        <taxon>Alphaproteobacteria</taxon>
        <taxon>Rhodobacterales</taxon>
        <taxon>Roseobacteraceae</taxon>
        <taxon>Jannaschia</taxon>
    </lineage>
</organism>
<keyword evidence="3" id="KW-1185">Reference proteome</keyword>
<evidence type="ECO:0000313" key="2">
    <source>
        <dbReference type="EMBL" id="SSA38191.1"/>
    </source>
</evidence>
<dbReference type="Proteomes" id="UP000251571">
    <property type="component" value="Unassembled WGS sequence"/>
</dbReference>
<name>A0A2Y9A0X9_9RHOB</name>
<accession>A0A2Y9A0X9</accession>
<proteinExistence type="predicted"/>
<dbReference type="GO" id="GO:0016874">
    <property type="term" value="F:ligase activity"/>
    <property type="evidence" value="ECO:0007669"/>
    <property type="project" value="UniProtKB-KW"/>
</dbReference>
<reference evidence="1 3" key="2">
    <citation type="submission" date="2018-03" db="EMBL/GenBank/DDBJ databases">
        <title>Genomic Encyclopedia of Archaeal and Bacterial Type Strains, Phase II (KMG-II): from individual species to whole genera.</title>
        <authorList>
            <person name="Goeker M."/>
        </authorList>
    </citation>
    <scope>NUCLEOTIDE SEQUENCE [LARGE SCALE GENOMIC DNA]</scope>
    <source>
        <strain evidence="1 3">DSM 25227</strain>
    </source>
</reference>
<dbReference type="OrthoDB" id="9813261at2"/>
<dbReference type="EMBL" id="QGDJ01000001">
    <property type="protein sequence ID" value="PWJ21913.1"/>
    <property type="molecule type" value="Genomic_DNA"/>
</dbReference>
<dbReference type="Gene3D" id="3.30.470.20">
    <property type="entry name" value="ATP-grasp fold, B domain"/>
    <property type="match status" value="1"/>
</dbReference>
<keyword evidence="2" id="KW-0436">Ligase</keyword>
<protein>
    <submittedName>
        <fullName evidence="2">D-alanine-D-alanine ligase</fullName>
    </submittedName>
</protein>
<sequence length="280" mass="29754">MRHRFGSTKEPFYADLSRICAATVPRLAGTHHRFAEVTPGGAWCFGAAPDEMGSDRTLPEPLDEIGTPDVIVRHMFYPAGMTAYRALVEDVLGLPLVGSPAPVTGLATSKLWTRDVPASGGVPVAEARRIEGGLRRDLPAPYVVRPDTENNSRGISIIRDPADTPAAMAEAFIPGREIRAAVIEREGDLIVPPFIETPVSEDRPIRDVADKLEGAGGALRQSTRDEAQPICPAELDDDLARALTQAATAAHRALGARHYALFDGALWAEVAGAGAAPKAA</sequence>
<evidence type="ECO:0000313" key="1">
    <source>
        <dbReference type="EMBL" id="PWJ21913.1"/>
    </source>
</evidence>